<proteinExistence type="predicted"/>
<gene>
    <name evidence="1" type="ORF">B0T46_14320</name>
</gene>
<sequence length="63" mass="6276">MTSITSAAAKASSTGGVFDGVRRVSGADFRSGLPIADRVTSREFAWVEGVALEGASSGGEGGQ</sequence>
<dbReference type="EMBL" id="MUMY01000011">
    <property type="protein sequence ID" value="ONM48162.1"/>
    <property type="molecule type" value="Genomic_DNA"/>
</dbReference>
<keyword evidence="2" id="KW-1185">Reference proteome</keyword>
<protein>
    <submittedName>
        <fullName evidence="1">Uncharacterized protein</fullName>
    </submittedName>
</protein>
<organism evidence="1 2">
    <name type="scientific">Nocardia donostiensis</name>
    <dbReference type="NCBI Taxonomy" id="1538463"/>
    <lineage>
        <taxon>Bacteria</taxon>
        <taxon>Bacillati</taxon>
        <taxon>Actinomycetota</taxon>
        <taxon>Actinomycetes</taxon>
        <taxon>Mycobacteriales</taxon>
        <taxon>Nocardiaceae</taxon>
        <taxon>Nocardia</taxon>
    </lineage>
</organism>
<evidence type="ECO:0000313" key="1">
    <source>
        <dbReference type="EMBL" id="ONM48162.1"/>
    </source>
</evidence>
<evidence type="ECO:0000313" key="2">
    <source>
        <dbReference type="Proteomes" id="UP000188836"/>
    </source>
</evidence>
<reference evidence="1 2" key="1">
    <citation type="journal article" date="2016" name="Antonie Van Leeuwenhoek">
        <title>Nocardia donostiensis sp. nov., isolated from human respiratory specimens.</title>
        <authorList>
            <person name="Ercibengoa M."/>
            <person name="Bell M."/>
            <person name="Marimon J.M."/>
            <person name="Humrighouse B."/>
            <person name="Klenk H.P."/>
            <person name="Potter G."/>
            <person name="Perez-Trallero E."/>
        </authorList>
    </citation>
    <scope>NUCLEOTIDE SEQUENCE [LARGE SCALE GENOMIC DNA]</scope>
    <source>
        <strain evidence="1 2">X1655</strain>
    </source>
</reference>
<name>A0A1V2TF60_9NOCA</name>
<accession>A0A1V2TF60</accession>
<dbReference type="Proteomes" id="UP000188836">
    <property type="component" value="Unassembled WGS sequence"/>
</dbReference>
<dbReference type="AlphaFoldDB" id="A0A1V2TF60"/>
<comment type="caution">
    <text evidence="1">The sequence shown here is derived from an EMBL/GenBank/DDBJ whole genome shotgun (WGS) entry which is preliminary data.</text>
</comment>